<dbReference type="GO" id="GO:0006673">
    <property type="term" value="P:inositol phosphoceramide metabolic process"/>
    <property type="evidence" value="ECO:0007669"/>
    <property type="project" value="InterPro"/>
</dbReference>
<evidence type="ECO:0000313" key="4">
    <source>
        <dbReference type="Proteomes" id="UP000800041"/>
    </source>
</evidence>
<protein>
    <submittedName>
        <fullName evidence="3">DUF1753-domain-containing protein</fullName>
    </submittedName>
</protein>
<dbReference type="GO" id="GO:0000139">
    <property type="term" value="C:Golgi membrane"/>
    <property type="evidence" value="ECO:0007669"/>
    <property type="project" value="TreeGrafter"/>
</dbReference>
<feature type="region of interest" description="Disordered" evidence="1">
    <location>
        <begin position="279"/>
        <end position="327"/>
    </location>
</feature>
<feature type="transmembrane region" description="Helical" evidence="2">
    <location>
        <begin position="173"/>
        <end position="194"/>
    </location>
</feature>
<sequence length="327" mass="34327">MLISLPTATSLIILNLVLNKLTAFYGLLALFTGHDLPAAQLSMYIYSLPILLLTVYLAPKIRRSPPSALHTVAFGWLYTIDTVVNAAYTAAFGVAWFLVLAQQDHHKVPGGSAIDSTSGFTSPQHNVSQVDVVASPKPGVKPGQDAVAVGSGASTGAGSPVGLGSAVFQSGSAASIAVISALWALRFYSVFIVLQYARMVLRQHIATTSSSNVYSGLHTGSASSDLAENPFAEGKPDGAGFKGKIGRTLLSVGQRYWLGKENGQSEPEWAKGLGGKFSAVKKASTPSGGIIERERRRRSGTGPPAPPPLELPVFVGQKPQSSPSENR</sequence>
<feature type="transmembrane region" description="Helical" evidence="2">
    <location>
        <begin position="43"/>
        <end position="61"/>
    </location>
</feature>
<accession>A0A6G1GVT0</accession>
<evidence type="ECO:0000256" key="2">
    <source>
        <dbReference type="SAM" id="Phobius"/>
    </source>
</evidence>
<name>A0A6G1GVT0_9PEZI</name>
<feature type="transmembrane region" description="Helical" evidence="2">
    <location>
        <begin position="12"/>
        <end position="31"/>
    </location>
</feature>
<dbReference type="GO" id="GO:0070916">
    <property type="term" value="C:inositol phosphoceramide synthase complex"/>
    <property type="evidence" value="ECO:0007669"/>
    <property type="project" value="TreeGrafter"/>
</dbReference>
<feature type="non-terminal residue" evidence="3">
    <location>
        <position position="1"/>
    </location>
</feature>
<gene>
    <name evidence="3" type="ORF">K402DRAFT_395090</name>
</gene>
<evidence type="ECO:0000313" key="3">
    <source>
        <dbReference type="EMBL" id="KAF1985035.1"/>
    </source>
</evidence>
<dbReference type="PANTHER" id="PTHR28077:SF1">
    <property type="entry name" value="INOSITOL PHOSPHORYLCERAMIDE SYNTHASE REGULATORY SUBUNIT KEI1"/>
    <property type="match status" value="1"/>
</dbReference>
<dbReference type="Pfam" id="PF08552">
    <property type="entry name" value="Kei1"/>
    <property type="match status" value="1"/>
</dbReference>
<keyword evidence="2" id="KW-0812">Transmembrane</keyword>
<dbReference type="InterPro" id="IPR013862">
    <property type="entry name" value="Kei1"/>
</dbReference>
<feature type="compositionally biased region" description="Polar residues" evidence="1">
    <location>
        <begin position="318"/>
        <end position="327"/>
    </location>
</feature>
<keyword evidence="2" id="KW-0472">Membrane</keyword>
<dbReference type="EMBL" id="ML977164">
    <property type="protein sequence ID" value="KAF1985035.1"/>
    <property type="molecule type" value="Genomic_DNA"/>
</dbReference>
<proteinExistence type="predicted"/>
<dbReference type="AlphaFoldDB" id="A0A6G1GVT0"/>
<feature type="transmembrane region" description="Helical" evidence="2">
    <location>
        <begin position="73"/>
        <end position="99"/>
    </location>
</feature>
<keyword evidence="4" id="KW-1185">Reference proteome</keyword>
<keyword evidence="2" id="KW-1133">Transmembrane helix</keyword>
<dbReference type="PANTHER" id="PTHR28077">
    <property type="entry name" value="INOSITOL PHOSPHORYLCERAMIDE SYNTHASE REGULATORY SUBUNIT KEI1"/>
    <property type="match status" value="1"/>
</dbReference>
<reference evidence="3" key="1">
    <citation type="journal article" date="2020" name="Stud. Mycol.">
        <title>101 Dothideomycetes genomes: a test case for predicting lifestyles and emergence of pathogens.</title>
        <authorList>
            <person name="Haridas S."/>
            <person name="Albert R."/>
            <person name="Binder M."/>
            <person name="Bloem J."/>
            <person name="Labutti K."/>
            <person name="Salamov A."/>
            <person name="Andreopoulos B."/>
            <person name="Baker S."/>
            <person name="Barry K."/>
            <person name="Bills G."/>
            <person name="Bluhm B."/>
            <person name="Cannon C."/>
            <person name="Castanera R."/>
            <person name="Culley D."/>
            <person name="Daum C."/>
            <person name="Ezra D."/>
            <person name="Gonzalez J."/>
            <person name="Henrissat B."/>
            <person name="Kuo A."/>
            <person name="Liang C."/>
            <person name="Lipzen A."/>
            <person name="Lutzoni F."/>
            <person name="Magnuson J."/>
            <person name="Mondo S."/>
            <person name="Nolan M."/>
            <person name="Ohm R."/>
            <person name="Pangilinan J."/>
            <person name="Park H.-J."/>
            <person name="Ramirez L."/>
            <person name="Alfaro M."/>
            <person name="Sun H."/>
            <person name="Tritt A."/>
            <person name="Yoshinaga Y."/>
            <person name="Zwiers L.-H."/>
            <person name="Turgeon B."/>
            <person name="Goodwin S."/>
            <person name="Spatafora J."/>
            <person name="Crous P."/>
            <person name="Grigoriev I."/>
        </authorList>
    </citation>
    <scope>NUCLEOTIDE SEQUENCE</scope>
    <source>
        <strain evidence="3">CBS 113979</strain>
    </source>
</reference>
<organism evidence="3 4">
    <name type="scientific">Aulographum hederae CBS 113979</name>
    <dbReference type="NCBI Taxonomy" id="1176131"/>
    <lineage>
        <taxon>Eukaryota</taxon>
        <taxon>Fungi</taxon>
        <taxon>Dikarya</taxon>
        <taxon>Ascomycota</taxon>
        <taxon>Pezizomycotina</taxon>
        <taxon>Dothideomycetes</taxon>
        <taxon>Pleosporomycetidae</taxon>
        <taxon>Aulographales</taxon>
        <taxon>Aulographaceae</taxon>
    </lineage>
</organism>
<dbReference type="Proteomes" id="UP000800041">
    <property type="component" value="Unassembled WGS sequence"/>
</dbReference>
<dbReference type="OrthoDB" id="3338076at2759"/>
<dbReference type="GO" id="GO:0070917">
    <property type="term" value="F:inositol phosphoceramide synthase regulator activity"/>
    <property type="evidence" value="ECO:0007669"/>
    <property type="project" value="InterPro"/>
</dbReference>
<evidence type="ECO:0000256" key="1">
    <source>
        <dbReference type="SAM" id="MobiDB-lite"/>
    </source>
</evidence>